<dbReference type="RefSeq" id="WP_085138250.1">
    <property type="nucleotide sequence ID" value="NZ_LQPI01000033.1"/>
</dbReference>
<dbReference type="NCBIfam" id="TIGR03235">
    <property type="entry name" value="DNA_S_dndA"/>
    <property type="match status" value="1"/>
</dbReference>
<evidence type="ECO:0000256" key="9">
    <source>
        <dbReference type="ARBA" id="ARBA00050776"/>
    </source>
</evidence>
<dbReference type="PROSITE" id="PS00595">
    <property type="entry name" value="AA_TRANSFER_CLASS_5"/>
    <property type="match status" value="1"/>
</dbReference>
<reference evidence="12 13" key="1">
    <citation type="submission" date="2016-01" db="EMBL/GenBank/DDBJ databases">
        <title>The new phylogeny of the genus Mycobacterium.</title>
        <authorList>
            <person name="Tarcisio F."/>
            <person name="Conor M."/>
            <person name="Antonella G."/>
            <person name="Elisabetta G."/>
            <person name="Giulia F.S."/>
            <person name="Sara T."/>
            <person name="Anna F."/>
            <person name="Clotilde B."/>
            <person name="Roberto B."/>
            <person name="Veronica D.S."/>
            <person name="Fabio R."/>
            <person name="Monica P."/>
            <person name="Olivier J."/>
            <person name="Enrico T."/>
            <person name="Nicola S."/>
        </authorList>
    </citation>
    <scope>NUCLEOTIDE SEQUENCE [LARGE SCALE GENOMIC DNA]</scope>
    <source>
        <strain evidence="12 13">DSM 44164</strain>
    </source>
</reference>
<dbReference type="EC" id="2.8.1.7" evidence="3"/>
<keyword evidence="7" id="KW-0408">Iron</keyword>
<evidence type="ECO:0000256" key="1">
    <source>
        <dbReference type="ARBA" id="ARBA00001933"/>
    </source>
</evidence>
<dbReference type="InterPro" id="IPR015421">
    <property type="entry name" value="PyrdxlP-dep_Trfase_major"/>
</dbReference>
<dbReference type="PANTHER" id="PTHR11601:SF34">
    <property type="entry name" value="CYSTEINE DESULFURASE"/>
    <property type="match status" value="1"/>
</dbReference>
<accession>A0A1X1ZGS9</accession>
<dbReference type="InterPro" id="IPR017644">
    <property type="entry name" value="Cysteine_desulfurase_DndA"/>
</dbReference>
<evidence type="ECO:0000256" key="8">
    <source>
        <dbReference type="ARBA" id="ARBA00023014"/>
    </source>
</evidence>
<dbReference type="GO" id="GO:0046872">
    <property type="term" value="F:metal ion binding"/>
    <property type="evidence" value="ECO:0007669"/>
    <property type="project" value="UniProtKB-KW"/>
</dbReference>
<dbReference type="InterPro" id="IPR016454">
    <property type="entry name" value="Cysteine_dSase"/>
</dbReference>
<dbReference type="Gene3D" id="3.90.1150.10">
    <property type="entry name" value="Aspartate Aminotransferase, domain 1"/>
    <property type="match status" value="1"/>
</dbReference>
<dbReference type="PANTHER" id="PTHR11601">
    <property type="entry name" value="CYSTEINE DESULFURYLASE FAMILY MEMBER"/>
    <property type="match status" value="1"/>
</dbReference>
<evidence type="ECO:0000256" key="2">
    <source>
        <dbReference type="ARBA" id="ARBA00006490"/>
    </source>
</evidence>
<protein>
    <recommendedName>
        <fullName evidence="3">cysteine desulfurase</fullName>
        <ecNumber evidence="3">2.8.1.7</ecNumber>
    </recommendedName>
</protein>
<sequence>MTLGARSDSDSEISSIYPQDGQRPVYLDCNATTPVDPRVADEVLTYMAYEFGNAGSRTHEYGQVAKARVTQAREELASVVGCEPAEVLFTSGATESDNLAVLGLAATGERIGKKHIVATQIEHKAVLEPLEALQRRGFDVTLVAPTGGGFVEPETIRDALRPDTLLVSVMGVNNETGVIQPIEAIAEVLQEHEAYFHVDAAQAFGKIIEPLRSRRIDLISVSGHKIFAPKGVGALVARRRRRHRVPLEPIMFGGGQERGLRPGTLPVALVAGLGTASALALREHATRAERAAEIKRDALAALDPLGIVLNGDKTRTVPHTLNFSVPGIDSEAALVALKDIVAISNGSACTSQSYDPSHVLVAAGLPRQQIDGALRLSWSHLTGEIPWNRIVERLGGIRRVENLQI</sequence>
<evidence type="ECO:0000259" key="11">
    <source>
        <dbReference type="Pfam" id="PF00266"/>
    </source>
</evidence>
<evidence type="ECO:0000256" key="3">
    <source>
        <dbReference type="ARBA" id="ARBA00012239"/>
    </source>
</evidence>
<dbReference type="Pfam" id="PF00266">
    <property type="entry name" value="Aminotran_5"/>
    <property type="match status" value="1"/>
</dbReference>
<proteinExistence type="inferred from homology"/>
<dbReference type="EMBL" id="LQPI01000033">
    <property type="protein sequence ID" value="ORW22594.1"/>
    <property type="molecule type" value="Genomic_DNA"/>
</dbReference>
<evidence type="ECO:0000313" key="13">
    <source>
        <dbReference type="Proteomes" id="UP000193108"/>
    </source>
</evidence>
<keyword evidence="6" id="KW-0663">Pyridoxal phosphate</keyword>
<comment type="similarity">
    <text evidence="2">Belongs to the class-V pyridoxal-phosphate-dependent aminotransferase family. NifS/IscS subfamily.</text>
</comment>
<organism evidence="12 13">
    <name type="scientific">Mycolicibacter nonchromogenicus</name>
    <name type="common">Mycobacterium nonchromogenicum</name>
    <dbReference type="NCBI Taxonomy" id="1782"/>
    <lineage>
        <taxon>Bacteria</taxon>
        <taxon>Bacillati</taxon>
        <taxon>Actinomycetota</taxon>
        <taxon>Actinomycetes</taxon>
        <taxon>Mycobacteriales</taxon>
        <taxon>Mycobacteriaceae</taxon>
        <taxon>Mycolicibacter</taxon>
    </lineage>
</organism>
<dbReference type="GO" id="GO:0031071">
    <property type="term" value="F:cysteine desulfurase activity"/>
    <property type="evidence" value="ECO:0007669"/>
    <property type="project" value="UniProtKB-EC"/>
</dbReference>
<comment type="cofactor">
    <cofactor evidence="1 10">
        <name>pyridoxal 5'-phosphate</name>
        <dbReference type="ChEBI" id="CHEBI:597326"/>
    </cofactor>
</comment>
<keyword evidence="5" id="KW-0479">Metal-binding</keyword>
<name>A0A1X1ZGS9_MYCNO</name>
<dbReference type="FunFam" id="3.40.640.10:FF:000084">
    <property type="entry name" value="IscS-like cysteine desulfurase"/>
    <property type="match status" value="1"/>
</dbReference>
<gene>
    <name evidence="12" type="ORF">AWC18_07405</name>
</gene>
<keyword evidence="13" id="KW-1185">Reference proteome</keyword>
<evidence type="ECO:0000256" key="7">
    <source>
        <dbReference type="ARBA" id="ARBA00023004"/>
    </source>
</evidence>
<dbReference type="InterPro" id="IPR015424">
    <property type="entry name" value="PyrdxlP-dep_Trfase"/>
</dbReference>
<evidence type="ECO:0000256" key="6">
    <source>
        <dbReference type="ARBA" id="ARBA00022898"/>
    </source>
</evidence>
<keyword evidence="8" id="KW-0411">Iron-sulfur</keyword>
<comment type="caution">
    <text evidence="12">The sequence shown here is derived from an EMBL/GenBank/DDBJ whole genome shotgun (WGS) entry which is preliminary data.</text>
</comment>
<dbReference type="SUPFAM" id="SSF53383">
    <property type="entry name" value="PLP-dependent transferases"/>
    <property type="match status" value="1"/>
</dbReference>
<dbReference type="Proteomes" id="UP000193108">
    <property type="component" value="Unassembled WGS sequence"/>
</dbReference>
<evidence type="ECO:0000256" key="10">
    <source>
        <dbReference type="RuleBase" id="RU004504"/>
    </source>
</evidence>
<dbReference type="GO" id="GO:0051536">
    <property type="term" value="F:iron-sulfur cluster binding"/>
    <property type="evidence" value="ECO:0007669"/>
    <property type="project" value="UniProtKB-KW"/>
</dbReference>
<keyword evidence="4" id="KW-0808">Transferase</keyword>
<evidence type="ECO:0000256" key="5">
    <source>
        <dbReference type="ARBA" id="ARBA00022723"/>
    </source>
</evidence>
<dbReference type="PIRSF" id="PIRSF005572">
    <property type="entry name" value="NifS"/>
    <property type="match status" value="1"/>
</dbReference>
<comment type="catalytic activity">
    <reaction evidence="9">
        <text>(sulfur carrier)-H + L-cysteine = (sulfur carrier)-SH + L-alanine</text>
        <dbReference type="Rhea" id="RHEA:43892"/>
        <dbReference type="Rhea" id="RHEA-COMP:14737"/>
        <dbReference type="Rhea" id="RHEA-COMP:14739"/>
        <dbReference type="ChEBI" id="CHEBI:29917"/>
        <dbReference type="ChEBI" id="CHEBI:35235"/>
        <dbReference type="ChEBI" id="CHEBI:57972"/>
        <dbReference type="ChEBI" id="CHEBI:64428"/>
        <dbReference type="EC" id="2.8.1.7"/>
    </reaction>
</comment>
<dbReference type="InterPro" id="IPR015422">
    <property type="entry name" value="PyrdxlP-dep_Trfase_small"/>
</dbReference>
<evidence type="ECO:0000256" key="4">
    <source>
        <dbReference type="ARBA" id="ARBA00022679"/>
    </source>
</evidence>
<dbReference type="InterPro" id="IPR000192">
    <property type="entry name" value="Aminotrans_V_dom"/>
</dbReference>
<dbReference type="InterPro" id="IPR020578">
    <property type="entry name" value="Aminotrans_V_PyrdxlP_BS"/>
</dbReference>
<dbReference type="AlphaFoldDB" id="A0A1X1ZGS9"/>
<dbReference type="STRING" id="1782.AWC18_07405"/>
<dbReference type="Gene3D" id="3.40.640.10">
    <property type="entry name" value="Type I PLP-dependent aspartate aminotransferase-like (Major domain)"/>
    <property type="match status" value="1"/>
</dbReference>
<feature type="domain" description="Aminotransferase class V" evidence="11">
    <location>
        <begin position="25"/>
        <end position="377"/>
    </location>
</feature>
<evidence type="ECO:0000313" key="12">
    <source>
        <dbReference type="EMBL" id="ORW22594.1"/>
    </source>
</evidence>